<accession>A0ABT4R6Y7</accession>
<keyword evidence="2" id="KW-0378">Hydrolase</keyword>
<comment type="caution">
    <text evidence="2">The sequence shown here is derived from an EMBL/GenBank/DDBJ whole genome shotgun (WGS) entry which is preliminary data.</text>
</comment>
<keyword evidence="3" id="KW-1185">Reference proteome</keyword>
<feature type="domain" description="Helicase ATP-binding" evidence="1">
    <location>
        <begin position="45"/>
        <end position="306"/>
    </location>
</feature>
<dbReference type="EMBL" id="JAKMUR010000006">
    <property type="protein sequence ID" value="MCZ9291307.1"/>
    <property type="molecule type" value="Genomic_DNA"/>
</dbReference>
<gene>
    <name evidence="2" type="ORF">L8U61_04045</name>
</gene>
<dbReference type="SUPFAM" id="SSF52540">
    <property type="entry name" value="P-loop containing nucleoside triphosphate hydrolases"/>
    <property type="match status" value="1"/>
</dbReference>
<sequence length="847" mass="92481">MAFAKLTPSQPQKSESPVELYSTLRRTAVGSQSLWAHQAEALSGYLEKKDASDVAIELPTGTGKTLVGLLIAHWRMAPEAPSLYAVPTRQLADQVVASAEAEGIPAVALTGRHSDWDITSRAKVQASEAIGVTTYSSIFNSSPKVPEAATIVFDDAHAAEQFIGDAYSIIVARDDSDGAYTAILNSISPFLNASTVRQLEQSRMDGVGAPVRLLLPAGQEQTLSSLFEILTGLGGDYRYKVAMLQDILDSCAVYIAYDQIAIRPFVPPTHRNSIFKNATQRVYLSATLGVGGELERSFARTAIERVNPKTAIRQGRRFYIFPDLVDGIDPKELTSELIKANPKALVLKQASSSAAEALAEDVGGDSVDIYRKDILTDPRSLQAFKSAETGLLALANRFDGLDFPGETCRMTVLEGDLRALNLQERFLASRVGSRHVLSERISTRIAQASGRCTRHQNDPSVVVVLGKDATLKFNNPAFLSAQTPENQAEILMGWETSRISSAAEVVQNLKIFLEQGEGWNEAEEEILRAARDKRQIYASDLEQLAASAPAEVAAWQLAHDKEWAQAGSSLRAAASQLTSNSLRGYRGFLLYQSAIWLEVSDEDRSSEHIIEKLKNKAKDAAESTKTWIAETESYRTKGSYEYSPADVVAIREIASLVQRGKSQKCADDAIRTVRLLEESESTTFENGLLRLGAHLGANSFKPDKESHCDAAWLWGNDLWITHEAKSEQAGGKEVSVKDIRQANTQLNALARLQGIDYPPGSFSTLITDRTIEGPDTRSHARPHLYLLSTDEIHAIAIDVADAWGDIFAWGVGKSDADYFGRVGEVLSGRGCLPSQLVSRLQSEQINP</sequence>
<keyword evidence="2" id="KW-0547">Nucleotide-binding</keyword>
<dbReference type="SMART" id="SM00487">
    <property type="entry name" value="DEXDc"/>
    <property type="match status" value="1"/>
</dbReference>
<dbReference type="InterPro" id="IPR011545">
    <property type="entry name" value="DEAD/DEAH_box_helicase_dom"/>
</dbReference>
<dbReference type="SMART" id="SM00491">
    <property type="entry name" value="HELICc2"/>
    <property type="match status" value="1"/>
</dbReference>
<evidence type="ECO:0000259" key="1">
    <source>
        <dbReference type="PROSITE" id="PS51192"/>
    </source>
</evidence>
<keyword evidence="2" id="KW-0067">ATP-binding</keyword>
<protein>
    <submittedName>
        <fullName evidence="2">DEAD/DEAH box helicase</fullName>
    </submittedName>
</protein>
<reference evidence="2" key="1">
    <citation type="submission" date="2022-02" db="EMBL/GenBank/DDBJ databases">
        <title>Corynebacterium sp. from urogenital microbiome.</title>
        <authorList>
            <person name="Cappelli E.A."/>
            <person name="Ribeiro T.G."/>
            <person name="Peixe L."/>
        </authorList>
    </citation>
    <scope>NUCLEOTIDE SEQUENCE</scope>
    <source>
        <strain evidence="2">C8Ua_144</strain>
    </source>
</reference>
<evidence type="ECO:0000313" key="2">
    <source>
        <dbReference type="EMBL" id="MCZ9291307.1"/>
    </source>
</evidence>
<dbReference type="Gene3D" id="3.40.50.300">
    <property type="entry name" value="P-loop containing nucleotide triphosphate hydrolases"/>
    <property type="match status" value="1"/>
</dbReference>
<keyword evidence="2" id="KW-0347">Helicase</keyword>
<name>A0ABT4R6Y7_9CORY</name>
<dbReference type="GO" id="GO:0004386">
    <property type="term" value="F:helicase activity"/>
    <property type="evidence" value="ECO:0007669"/>
    <property type="project" value="UniProtKB-KW"/>
</dbReference>
<dbReference type="PROSITE" id="PS51192">
    <property type="entry name" value="HELICASE_ATP_BIND_1"/>
    <property type="match status" value="1"/>
</dbReference>
<dbReference type="Pfam" id="PF00270">
    <property type="entry name" value="DEAD"/>
    <property type="match status" value="1"/>
</dbReference>
<dbReference type="InterPro" id="IPR014001">
    <property type="entry name" value="Helicase_ATP-bd"/>
</dbReference>
<organism evidence="2 3">
    <name type="scientific">Corynebacterium lehmanniae</name>
    <dbReference type="NCBI Taxonomy" id="2913497"/>
    <lineage>
        <taxon>Bacteria</taxon>
        <taxon>Bacillati</taxon>
        <taxon>Actinomycetota</taxon>
        <taxon>Actinomycetes</taxon>
        <taxon>Mycobacteriales</taxon>
        <taxon>Corynebacteriaceae</taxon>
        <taxon>Corynebacterium</taxon>
    </lineage>
</organism>
<proteinExistence type="predicted"/>
<dbReference type="InterPro" id="IPR006555">
    <property type="entry name" value="ATP-dep_Helicase_C"/>
</dbReference>
<dbReference type="Proteomes" id="UP001146453">
    <property type="component" value="Unassembled WGS sequence"/>
</dbReference>
<dbReference type="RefSeq" id="WP_269951973.1">
    <property type="nucleotide sequence ID" value="NZ_JAKMUR010000006.1"/>
</dbReference>
<evidence type="ECO:0000313" key="3">
    <source>
        <dbReference type="Proteomes" id="UP001146453"/>
    </source>
</evidence>
<dbReference type="InterPro" id="IPR027417">
    <property type="entry name" value="P-loop_NTPase"/>
</dbReference>